<dbReference type="PANTHER" id="PTHR43308:SF5">
    <property type="entry name" value="S-LAYER PROTEIN _ PEPTIDOGLYCAN ENDO-BETA-N-ACETYLGLUCOSAMINIDASE"/>
    <property type="match status" value="1"/>
</dbReference>
<dbReference type="EMBL" id="JACSPW010000002">
    <property type="protein sequence ID" value="MBD8032129.1"/>
    <property type="molecule type" value="Genomic_DNA"/>
</dbReference>
<keyword evidence="4" id="KW-1185">Reference proteome</keyword>
<sequence length="482" mass="53982">MGKKLSLNFVAACSFLIIVLLIHPSTSSAQSIDITGGVKNEYEYEEYFFLTGKPIKFTGTNKNVSVNKTERQGKLTETYKFTLTGPSGEKLTRNFTYTYDVTNYDQVGQSSATGSVTKFTEKITIGDRTFTLADYQLSKSTITDKRPASDYYSGEAIARKTYTESTGRGRDAVTKIITVEANSRNEGYENFWGATETQITDFEIVYEDGSIGTVKNKVSTAKSRTLEFNQSDATLSSFNGNYKTVSSADSLSEYEYDLPAGRGKVASNIDYMPKLEMLKIPKFRDLSTNWAREQIEKLYSLGILDDQSNFFSPNTPVQRFDFAVAIGKAIDLRVLEENNNRRTSSQPTIFKDVKRTAKDYNYLGAAVNKGVIKGTNPNTFDPDGFLTRQQAATILVRALGLEGKAPDPGYTTDYKDDYRITDYARDAIYVATQLGLMSGSDGYFNPKGTLTRAQSSAIIERFLRYLETDLKENYRDNILFFN</sequence>
<evidence type="ECO:0000259" key="2">
    <source>
        <dbReference type="PROSITE" id="PS51272"/>
    </source>
</evidence>
<evidence type="ECO:0000313" key="3">
    <source>
        <dbReference type="EMBL" id="MBD8032129.1"/>
    </source>
</evidence>
<gene>
    <name evidence="3" type="ORF">H9632_03540</name>
</gene>
<feature type="domain" description="SLH" evidence="2">
    <location>
        <begin position="346"/>
        <end position="409"/>
    </location>
</feature>
<name>A0ABR8XJL6_9BACL</name>
<dbReference type="Pfam" id="PF00395">
    <property type="entry name" value="SLH"/>
    <property type="match status" value="3"/>
</dbReference>
<proteinExistence type="predicted"/>
<reference evidence="3 4" key="1">
    <citation type="submission" date="2020-08" db="EMBL/GenBank/DDBJ databases">
        <title>A Genomic Blueprint of the Chicken Gut Microbiome.</title>
        <authorList>
            <person name="Gilroy R."/>
            <person name="Ravi A."/>
            <person name="Getino M."/>
            <person name="Pursley I."/>
            <person name="Horton D.L."/>
            <person name="Alikhan N.-F."/>
            <person name="Baker D."/>
            <person name="Gharbi K."/>
            <person name="Hall N."/>
            <person name="Watson M."/>
            <person name="Adriaenssens E.M."/>
            <person name="Foster-Nyarko E."/>
            <person name="Jarju S."/>
            <person name="Secka A."/>
            <person name="Antonio M."/>
            <person name="Oren A."/>
            <person name="Chaudhuri R."/>
            <person name="La Ragione R.M."/>
            <person name="Hildebrand F."/>
            <person name="Pallen M.J."/>
        </authorList>
    </citation>
    <scope>NUCLEOTIDE SEQUENCE [LARGE SCALE GENOMIC DNA]</scope>
    <source>
        <strain evidence="3 4">Sa1YVA6</strain>
    </source>
</reference>
<feature type="domain" description="SLH" evidence="2">
    <location>
        <begin position="278"/>
        <end position="340"/>
    </location>
</feature>
<comment type="caution">
    <text evidence="3">The sequence shown here is derived from an EMBL/GenBank/DDBJ whole genome shotgun (WGS) entry which is preliminary data.</text>
</comment>
<dbReference type="Proteomes" id="UP000600565">
    <property type="component" value="Unassembled WGS sequence"/>
</dbReference>
<evidence type="ECO:0000313" key="4">
    <source>
        <dbReference type="Proteomes" id="UP000600565"/>
    </source>
</evidence>
<evidence type="ECO:0000256" key="1">
    <source>
        <dbReference type="SAM" id="SignalP"/>
    </source>
</evidence>
<dbReference type="InterPro" id="IPR051465">
    <property type="entry name" value="Cell_Envelope_Struct_Comp"/>
</dbReference>
<dbReference type="InterPro" id="IPR001119">
    <property type="entry name" value="SLH_dom"/>
</dbReference>
<protein>
    <submittedName>
        <fullName evidence="3">S-layer homology domain-containing protein</fullName>
    </submittedName>
</protein>
<feature type="chain" id="PRO_5045086269" evidence="1">
    <location>
        <begin position="30"/>
        <end position="482"/>
    </location>
</feature>
<dbReference type="PANTHER" id="PTHR43308">
    <property type="entry name" value="OUTER MEMBRANE PROTEIN ALPHA-RELATED"/>
    <property type="match status" value="1"/>
</dbReference>
<keyword evidence="1" id="KW-0732">Signal</keyword>
<organism evidence="3 4">
    <name type="scientific">Solibacillus merdavium</name>
    <dbReference type="NCBI Taxonomy" id="2762218"/>
    <lineage>
        <taxon>Bacteria</taxon>
        <taxon>Bacillati</taxon>
        <taxon>Bacillota</taxon>
        <taxon>Bacilli</taxon>
        <taxon>Bacillales</taxon>
        <taxon>Caryophanaceae</taxon>
        <taxon>Solibacillus</taxon>
    </lineage>
</organism>
<dbReference type="RefSeq" id="WP_191702737.1">
    <property type="nucleotide sequence ID" value="NZ_JACSPW010000002.1"/>
</dbReference>
<feature type="signal peptide" evidence="1">
    <location>
        <begin position="1"/>
        <end position="29"/>
    </location>
</feature>
<feature type="domain" description="SLH" evidence="2">
    <location>
        <begin position="411"/>
        <end position="473"/>
    </location>
</feature>
<dbReference type="PROSITE" id="PS51272">
    <property type="entry name" value="SLH"/>
    <property type="match status" value="3"/>
</dbReference>
<accession>A0ABR8XJL6</accession>